<gene>
    <name evidence="1" type="ORF">QOL99_03805</name>
</gene>
<dbReference type="EMBL" id="JASNGB010000017">
    <property type="protein sequence ID" value="MDL2343271.1"/>
    <property type="molecule type" value="Genomic_DNA"/>
</dbReference>
<dbReference type="RefSeq" id="WP_285521506.1">
    <property type="nucleotide sequence ID" value="NZ_JASNGB010000017.1"/>
</dbReference>
<proteinExistence type="predicted"/>
<keyword evidence="2" id="KW-1185">Reference proteome</keyword>
<comment type="caution">
    <text evidence="1">The sequence shown here is derived from an EMBL/GenBank/DDBJ whole genome shotgun (WGS) entry which is preliminary data.</text>
</comment>
<evidence type="ECO:0000313" key="1">
    <source>
        <dbReference type="EMBL" id="MDL2343271.1"/>
    </source>
</evidence>
<evidence type="ECO:0000313" key="2">
    <source>
        <dbReference type="Proteomes" id="UP001302059"/>
    </source>
</evidence>
<name>A0ABT7JEA5_9DEIO</name>
<reference evidence="1 2" key="1">
    <citation type="submission" date="2023-05" db="EMBL/GenBank/DDBJ databases">
        <authorList>
            <person name="Gao F."/>
        </authorList>
    </citation>
    <scope>NUCLEOTIDE SEQUENCE [LARGE SCALE GENOMIC DNA]</scope>
    <source>
        <strain evidence="1 2">MIMF12</strain>
    </source>
</reference>
<protein>
    <submittedName>
        <fullName evidence="1">Uncharacterized protein</fullName>
    </submittedName>
</protein>
<dbReference type="Proteomes" id="UP001302059">
    <property type="component" value="Unassembled WGS sequence"/>
</dbReference>
<organism evidence="1 2">
    <name type="scientific">Deinococcus rhizophilus</name>
    <dbReference type="NCBI Taxonomy" id="3049544"/>
    <lineage>
        <taxon>Bacteria</taxon>
        <taxon>Thermotogati</taxon>
        <taxon>Deinococcota</taxon>
        <taxon>Deinococci</taxon>
        <taxon>Deinococcales</taxon>
        <taxon>Deinococcaceae</taxon>
        <taxon>Deinococcus</taxon>
    </lineage>
</organism>
<accession>A0ABT7JEA5</accession>
<sequence length="75" mass="8212">MQELSCTWVPGTLDVVRVRLRPGRSAQAVSTTTTTTIELTSTRLARIFGPQALNDLYLKGRATVQADPRQVALLT</sequence>